<protein>
    <submittedName>
        <fullName evidence="6">Glycosyl hydrolases family 43</fullName>
    </submittedName>
</protein>
<organism evidence="6 7">
    <name type="scientific">Butyrivibrio proteoclasticus</name>
    <dbReference type="NCBI Taxonomy" id="43305"/>
    <lineage>
        <taxon>Bacteria</taxon>
        <taxon>Bacillati</taxon>
        <taxon>Bacillota</taxon>
        <taxon>Clostridia</taxon>
        <taxon>Lachnospirales</taxon>
        <taxon>Lachnospiraceae</taxon>
        <taxon>Butyrivibrio</taxon>
    </lineage>
</organism>
<dbReference type="Gene3D" id="2.115.10.20">
    <property type="entry name" value="Glycosyl hydrolase domain, family 43"/>
    <property type="match status" value="1"/>
</dbReference>
<evidence type="ECO:0000256" key="2">
    <source>
        <dbReference type="ARBA" id="ARBA00009865"/>
    </source>
</evidence>
<reference evidence="7" key="1">
    <citation type="submission" date="2016-10" db="EMBL/GenBank/DDBJ databases">
        <authorList>
            <person name="Varghese N."/>
            <person name="Submissions S."/>
        </authorList>
    </citation>
    <scope>NUCLEOTIDE SEQUENCE [LARGE SCALE GENOMIC DNA]</scope>
    <source>
        <strain evidence="7">P18</strain>
    </source>
</reference>
<sequence length="288" mass="32833">MTLEEINIRDPFVLPFKDTYYMYGTRAKTCWGLADGFDCYTSKDLVNWDGPFEVFHKPENFWADKNYWAPEVHIYNNTFYMFATFNSEALEKKGTMILSSESPLGPFKVHSDGKITPDEWNSLDGTFYLSPSGKPYMIFSHEWVDIADGEICSVELSDDLTHAVSEPVTLFKASQAKPWVKAMKHRLQENLCYVTDGPFMHRLENGELIMLWASISEGGYAEAIARSDNGNIDGNWIIDEKPLFDKDGGHGMLFKTFDGKLMMVLHQPNETPKEHPVFIPINGDSLAR</sequence>
<gene>
    <name evidence="6" type="ORF">SAMN04487928_12177</name>
</gene>
<dbReference type="PANTHER" id="PTHR43301">
    <property type="entry name" value="ARABINAN ENDO-1,5-ALPHA-L-ARABINOSIDASE"/>
    <property type="match status" value="1"/>
</dbReference>
<evidence type="ECO:0000313" key="7">
    <source>
        <dbReference type="Proteomes" id="UP000182624"/>
    </source>
</evidence>
<dbReference type="InterPro" id="IPR050727">
    <property type="entry name" value="GH43_arabinanases"/>
</dbReference>
<keyword evidence="7" id="KW-1185">Reference proteome</keyword>
<evidence type="ECO:0000256" key="1">
    <source>
        <dbReference type="ARBA" id="ARBA00004834"/>
    </source>
</evidence>
<keyword evidence="3 5" id="KW-0378">Hydrolase</keyword>
<evidence type="ECO:0000256" key="4">
    <source>
        <dbReference type="ARBA" id="ARBA00023295"/>
    </source>
</evidence>
<dbReference type="GO" id="GO:0005975">
    <property type="term" value="P:carbohydrate metabolic process"/>
    <property type="evidence" value="ECO:0007669"/>
    <property type="project" value="InterPro"/>
</dbReference>
<dbReference type="Proteomes" id="UP000182624">
    <property type="component" value="Unassembled WGS sequence"/>
</dbReference>
<proteinExistence type="inferred from homology"/>
<dbReference type="EMBL" id="FOXO01000021">
    <property type="protein sequence ID" value="SFQ17158.1"/>
    <property type="molecule type" value="Genomic_DNA"/>
</dbReference>
<dbReference type="OrthoDB" id="9763933at2"/>
<dbReference type="RefSeq" id="WP_074889794.1">
    <property type="nucleotide sequence ID" value="NZ_FOXO01000021.1"/>
</dbReference>
<comment type="similarity">
    <text evidence="2 5">Belongs to the glycosyl hydrolase 43 family.</text>
</comment>
<dbReference type="AlphaFoldDB" id="A0A1I5WBP7"/>
<dbReference type="Pfam" id="PF04616">
    <property type="entry name" value="Glyco_hydro_43"/>
    <property type="match status" value="1"/>
</dbReference>
<evidence type="ECO:0000256" key="5">
    <source>
        <dbReference type="RuleBase" id="RU361187"/>
    </source>
</evidence>
<evidence type="ECO:0000313" key="6">
    <source>
        <dbReference type="EMBL" id="SFQ17158.1"/>
    </source>
</evidence>
<accession>A0A1I5WBP7</accession>
<dbReference type="GO" id="GO:0004553">
    <property type="term" value="F:hydrolase activity, hydrolyzing O-glycosyl compounds"/>
    <property type="evidence" value="ECO:0007669"/>
    <property type="project" value="InterPro"/>
</dbReference>
<dbReference type="SUPFAM" id="SSF75005">
    <property type="entry name" value="Arabinanase/levansucrase/invertase"/>
    <property type="match status" value="1"/>
</dbReference>
<name>A0A1I5WBP7_9FIRM</name>
<evidence type="ECO:0000256" key="3">
    <source>
        <dbReference type="ARBA" id="ARBA00022801"/>
    </source>
</evidence>
<dbReference type="InterPro" id="IPR006710">
    <property type="entry name" value="Glyco_hydro_43"/>
</dbReference>
<dbReference type="CDD" id="cd08981">
    <property type="entry name" value="GH43_Bt1873-like"/>
    <property type="match status" value="1"/>
</dbReference>
<comment type="pathway">
    <text evidence="1">Glycan metabolism; L-arabinan degradation.</text>
</comment>
<dbReference type="InterPro" id="IPR023296">
    <property type="entry name" value="Glyco_hydro_beta-prop_sf"/>
</dbReference>
<keyword evidence="4 5" id="KW-0326">Glycosidase</keyword>
<dbReference type="PANTHER" id="PTHR43301:SF3">
    <property type="entry name" value="ARABINAN ENDO-1,5-ALPHA-L-ARABINOSIDASE A-RELATED"/>
    <property type="match status" value="1"/>
</dbReference>